<dbReference type="AlphaFoldDB" id="A0ABD2VXK1"/>
<gene>
    <name evidence="5" type="ORF">TKK_019028</name>
</gene>
<evidence type="ECO:0000313" key="6">
    <source>
        <dbReference type="Proteomes" id="UP001627154"/>
    </source>
</evidence>
<dbReference type="EMBL" id="JBJJXI010000157">
    <property type="protein sequence ID" value="KAL3385465.1"/>
    <property type="molecule type" value="Genomic_DNA"/>
</dbReference>
<evidence type="ECO:0000256" key="2">
    <source>
        <dbReference type="ARBA" id="ARBA00022854"/>
    </source>
</evidence>
<protein>
    <recommendedName>
        <fullName evidence="7">Antimicrobial peptide 1</fullName>
    </recommendedName>
</protein>
<sequence length="236" mass="25588">MIASAPSLLGAANHDECGLQISIMRFARLPVLQNKYIHHSSSVYTGRRSNLLQAKAGAAVGVGGPPGVVNAGGAGWKARRRARSEHRDGHQSHEEEGVQRFRTGHFLLFLGRCHYDDGSKCYGLHRQRRSLSTRWQYGQLLLWKLLQTARMGYGRLQINQLIEKAPTSTMAGFKSFSALLLLFVAAAVILVLQAPSAMACIGDGGHCQPDGSLGNCCSGFCYKQVGWAMGDCRASG</sequence>
<comment type="caution">
    <text evidence="5">The sequence shown here is derived from an EMBL/GenBank/DDBJ whole genome shotgun (WGS) entry which is preliminary data.</text>
</comment>
<evidence type="ECO:0000256" key="4">
    <source>
        <dbReference type="SAM" id="Phobius"/>
    </source>
</evidence>
<evidence type="ECO:0000313" key="5">
    <source>
        <dbReference type="EMBL" id="KAL3385465.1"/>
    </source>
</evidence>
<evidence type="ECO:0000256" key="3">
    <source>
        <dbReference type="ARBA" id="ARBA00023157"/>
    </source>
</evidence>
<keyword evidence="3" id="KW-1015">Disulfide bond</keyword>
<reference evidence="5 6" key="1">
    <citation type="journal article" date="2024" name="bioRxiv">
        <title>A reference genome for Trichogramma kaykai: A tiny desert-dwelling parasitoid wasp with competing sex-ratio distorters.</title>
        <authorList>
            <person name="Culotta J."/>
            <person name="Lindsey A.R."/>
        </authorList>
    </citation>
    <scope>NUCLEOTIDE SEQUENCE [LARGE SCALE GENOMIC DNA]</scope>
    <source>
        <strain evidence="5 6">KSX58</strain>
    </source>
</reference>
<dbReference type="InterPro" id="IPR009101">
    <property type="entry name" value="Gurmarin/antifun_pep"/>
</dbReference>
<keyword evidence="1" id="KW-0929">Antimicrobial</keyword>
<evidence type="ECO:0000256" key="1">
    <source>
        <dbReference type="ARBA" id="ARBA00022529"/>
    </source>
</evidence>
<keyword evidence="2" id="KW-0960">Knottin</keyword>
<accession>A0ABD2VXK1</accession>
<keyword evidence="4" id="KW-0812">Transmembrane</keyword>
<dbReference type="SUPFAM" id="SSF57048">
    <property type="entry name" value="Gurmarin-like"/>
    <property type="match status" value="1"/>
</dbReference>
<proteinExistence type="predicted"/>
<feature type="transmembrane region" description="Helical" evidence="4">
    <location>
        <begin position="171"/>
        <end position="192"/>
    </location>
</feature>
<dbReference type="Pfam" id="PF11410">
    <property type="entry name" value="Antifungal_pept"/>
    <property type="match status" value="1"/>
</dbReference>
<keyword evidence="6" id="KW-1185">Reference proteome</keyword>
<keyword evidence="4" id="KW-0472">Membrane</keyword>
<name>A0ABD2VXK1_9HYME</name>
<dbReference type="InterPro" id="IPR024206">
    <property type="entry name" value="Gurmarin/antimicrobial_peptd"/>
</dbReference>
<keyword evidence="4" id="KW-1133">Transmembrane helix</keyword>
<dbReference type="Proteomes" id="UP001627154">
    <property type="component" value="Unassembled WGS sequence"/>
</dbReference>
<evidence type="ECO:0008006" key="7">
    <source>
        <dbReference type="Google" id="ProtNLM"/>
    </source>
</evidence>
<organism evidence="5 6">
    <name type="scientific">Trichogramma kaykai</name>
    <dbReference type="NCBI Taxonomy" id="54128"/>
    <lineage>
        <taxon>Eukaryota</taxon>
        <taxon>Metazoa</taxon>
        <taxon>Ecdysozoa</taxon>
        <taxon>Arthropoda</taxon>
        <taxon>Hexapoda</taxon>
        <taxon>Insecta</taxon>
        <taxon>Pterygota</taxon>
        <taxon>Neoptera</taxon>
        <taxon>Endopterygota</taxon>
        <taxon>Hymenoptera</taxon>
        <taxon>Apocrita</taxon>
        <taxon>Proctotrupomorpha</taxon>
        <taxon>Chalcidoidea</taxon>
        <taxon>Trichogrammatidae</taxon>
        <taxon>Trichogramma</taxon>
    </lineage>
</organism>